<evidence type="ECO:0000313" key="9">
    <source>
        <dbReference type="EMBL" id="KAH0466132.1"/>
    </source>
</evidence>
<dbReference type="PANTHER" id="PTHR21229:SF55">
    <property type="entry name" value="EXPRESSED PROTEIN-RELATED"/>
    <property type="match status" value="1"/>
</dbReference>
<dbReference type="PANTHER" id="PTHR21229">
    <property type="entry name" value="LUNG SEVEN TRANSMEMBRANE RECEPTOR"/>
    <property type="match status" value="1"/>
</dbReference>
<evidence type="ECO:0000256" key="5">
    <source>
        <dbReference type="ARBA" id="ARBA00023136"/>
    </source>
</evidence>
<dbReference type="Pfam" id="PF06814">
    <property type="entry name" value="GOST_TM"/>
    <property type="match status" value="1"/>
</dbReference>
<sequence>MWRHEKMALKVEAMVRRSVAKLDLYRKFTNSLAVSVLLSVAWIGYELYFNATDPLSELWQRAWIISAFWNVLSYILLGVICFLWAPSQNPTRYAYSEEMGDDFDEEGISLTSGAKVVGDMANKLERKERKASDHVFGLGDEHEEDKRE</sequence>
<organism evidence="9 10">
    <name type="scientific">Dendrobium chrysotoxum</name>
    <name type="common">Orchid</name>
    <dbReference type="NCBI Taxonomy" id="161865"/>
    <lineage>
        <taxon>Eukaryota</taxon>
        <taxon>Viridiplantae</taxon>
        <taxon>Streptophyta</taxon>
        <taxon>Embryophyta</taxon>
        <taxon>Tracheophyta</taxon>
        <taxon>Spermatophyta</taxon>
        <taxon>Magnoliopsida</taxon>
        <taxon>Liliopsida</taxon>
        <taxon>Asparagales</taxon>
        <taxon>Orchidaceae</taxon>
        <taxon>Epidendroideae</taxon>
        <taxon>Malaxideae</taxon>
        <taxon>Dendrobiinae</taxon>
        <taxon>Dendrobium</taxon>
    </lineage>
</organism>
<keyword evidence="3" id="KW-0732">Signal</keyword>
<feature type="region of interest" description="Disordered" evidence="6">
    <location>
        <begin position="128"/>
        <end position="148"/>
    </location>
</feature>
<evidence type="ECO:0000256" key="2">
    <source>
        <dbReference type="ARBA" id="ARBA00022692"/>
    </source>
</evidence>
<feature type="domain" description="GOST seven transmembrane" evidence="8">
    <location>
        <begin position="16"/>
        <end position="90"/>
    </location>
</feature>
<feature type="transmembrane region" description="Helical" evidence="7">
    <location>
        <begin position="24"/>
        <end position="43"/>
    </location>
</feature>
<proteinExistence type="predicted"/>
<dbReference type="AlphaFoldDB" id="A0AAV7HCB5"/>
<evidence type="ECO:0000259" key="8">
    <source>
        <dbReference type="Pfam" id="PF06814"/>
    </source>
</evidence>
<reference evidence="9 10" key="1">
    <citation type="journal article" date="2021" name="Hortic Res">
        <title>Chromosome-scale assembly of the Dendrobium chrysotoxum genome enhances the understanding of orchid evolution.</title>
        <authorList>
            <person name="Zhang Y."/>
            <person name="Zhang G.Q."/>
            <person name="Zhang D."/>
            <person name="Liu X.D."/>
            <person name="Xu X.Y."/>
            <person name="Sun W.H."/>
            <person name="Yu X."/>
            <person name="Zhu X."/>
            <person name="Wang Z.W."/>
            <person name="Zhao X."/>
            <person name="Zhong W.Y."/>
            <person name="Chen H."/>
            <person name="Yin W.L."/>
            <person name="Huang T."/>
            <person name="Niu S.C."/>
            <person name="Liu Z.J."/>
        </authorList>
    </citation>
    <scope>NUCLEOTIDE SEQUENCE [LARGE SCALE GENOMIC DNA]</scope>
    <source>
        <strain evidence="9">Lindl</strain>
    </source>
</reference>
<keyword evidence="2 7" id="KW-0812">Transmembrane</keyword>
<evidence type="ECO:0000256" key="6">
    <source>
        <dbReference type="SAM" id="MobiDB-lite"/>
    </source>
</evidence>
<keyword evidence="10" id="KW-1185">Reference proteome</keyword>
<name>A0AAV7HCB5_DENCH</name>
<accession>A0AAV7HCB5</accession>
<evidence type="ECO:0000256" key="4">
    <source>
        <dbReference type="ARBA" id="ARBA00022989"/>
    </source>
</evidence>
<dbReference type="InterPro" id="IPR009637">
    <property type="entry name" value="GPR107/GPR108-like"/>
</dbReference>
<evidence type="ECO:0000256" key="3">
    <source>
        <dbReference type="ARBA" id="ARBA00022729"/>
    </source>
</evidence>
<comment type="subcellular location">
    <subcellularLocation>
        <location evidence="1">Membrane</location>
        <topology evidence="1">Multi-pass membrane protein</topology>
    </subcellularLocation>
</comment>
<comment type="caution">
    <text evidence="9">The sequence shown here is derived from an EMBL/GenBank/DDBJ whole genome shotgun (WGS) entry which is preliminary data.</text>
</comment>
<keyword evidence="5 7" id="KW-0472">Membrane</keyword>
<gene>
    <name evidence="9" type="ORF">IEQ34_006235</name>
</gene>
<feature type="transmembrane region" description="Helical" evidence="7">
    <location>
        <begin position="63"/>
        <end position="85"/>
    </location>
</feature>
<protein>
    <recommendedName>
        <fullName evidence="8">GOST seven transmembrane domain-containing protein</fullName>
    </recommendedName>
</protein>
<evidence type="ECO:0000256" key="1">
    <source>
        <dbReference type="ARBA" id="ARBA00004141"/>
    </source>
</evidence>
<dbReference type="InterPro" id="IPR053937">
    <property type="entry name" value="GOST_TM"/>
</dbReference>
<dbReference type="EMBL" id="JAGFBR010000006">
    <property type="protein sequence ID" value="KAH0466132.1"/>
    <property type="molecule type" value="Genomic_DNA"/>
</dbReference>
<dbReference type="Proteomes" id="UP000775213">
    <property type="component" value="Unassembled WGS sequence"/>
</dbReference>
<dbReference type="GO" id="GO:0005794">
    <property type="term" value="C:Golgi apparatus"/>
    <property type="evidence" value="ECO:0007669"/>
    <property type="project" value="TreeGrafter"/>
</dbReference>
<evidence type="ECO:0000313" key="10">
    <source>
        <dbReference type="Proteomes" id="UP000775213"/>
    </source>
</evidence>
<evidence type="ECO:0000256" key="7">
    <source>
        <dbReference type="SAM" id="Phobius"/>
    </source>
</evidence>
<keyword evidence="4 7" id="KW-1133">Transmembrane helix</keyword>
<dbReference type="GO" id="GO:0016020">
    <property type="term" value="C:membrane"/>
    <property type="evidence" value="ECO:0007669"/>
    <property type="project" value="UniProtKB-SubCell"/>
</dbReference>